<feature type="domain" description="RNA polymerase II elongation factor ELL N-terminal" evidence="2">
    <location>
        <begin position="115"/>
        <end position="270"/>
    </location>
</feature>
<feature type="compositionally biased region" description="Polar residues" evidence="1">
    <location>
        <begin position="600"/>
        <end position="621"/>
    </location>
</feature>
<reference evidence="3" key="1">
    <citation type="submission" date="2023-07" db="EMBL/GenBank/DDBJ databases">
        <title>Black Yeasts Isolated from many extreme environments.</title>
        <authorList>
            <person name="Coleine C."/>
            <person name="Stajich J.E."/>
            <person name="Selbmann L."/>
        </authorList>
    </citation>
    <scope>NUCLEOTIDE SEQUENCE</scope>
    <source>
        <strain evidence="3">CCFEE 5485</strain>
    </source>
</reference>
<feature type="compositionally biased region" description="Polar residues" evidence="1">
    <location>
        <begin position="167"/>
        <end position="190"/>
    </location>
</feature>
<organism evidence="3 4">
    <name type="scientific">Recurvomyces mirabilis</name>
    <dbReference type="NCBI Taxonomy" id="574656"/>
    <lineage>
        <taxon>Eukaryota</taxon>
        <taxon>Fungi</taxon>
        <taxon>Dikarya</taxon>
        <taxon>Ascomycota</taxon>
        <taxon>Pezizomycotina</taxon>
        <taxon>Dothideomycetes</taxon>
        <taxon>Dothideomycetidae</taxon>
        <taxon>Mycosphaerellales</taxon>
        <taxon>Teratosphaeriaceae</taxon>
        <taxon>Recurvomyces</taxon>
    </lineage>
</organism>
<feature type="compositionally biased region" description="Basic and acidic residues" evidence="1">
    <location>
        <begin position="351"/>
        <end position="395"/>
    </location>
</feature>
<protein>
    <recommendedName>
        <fullName evidence="2">RNA polymerase II elongation factor ELL N-terminal domain-containing protein</fullName>
    </recommendedName>
</protein>
<comment type="caution">
    <text evidence="3">The sequence shown here is derived from an EMBL/GenBank/DDBJ whole genome shotgun (WGS) entry which is preliminary data.</text>
</comment>
<feature type="compositionally biased region" description="Basic and acidic residues" evidence="1">
    <location>
        <begin position="589"/>
        <end position="598"/>
    </location>
</feature>
<dbReference type="Proteomes" id="UP001274830">
    <property type="component" value="Unassembled WGS sequence"/>
</dbReference>
<dbReference type="InterPro" id="IPR019464">
    <property type="entry name" value="ELL_N"/>
</dbReference>
<feature type="compositionally biased region" description="Basic and acidic residues" evidence="1">
    <location>
        <begin position="403"/>
        <end position="419"/>
    </location>
</feature>
<feature type="region of interest" description="Disordered" evidence="1">
    <location>
        <begin position="333"/>
        <end position="681"/>
    </location>
</feature>
<keyword evidence="4" id="KW-1185">Reference proteome</keyword>
<dbReference type="AlphaFoldDB" id="A0AAE0WLU3"/>
<feature type="compositionally biased region" description="Polar residues" evidence="1">
    <location>
        <begin position="643"/>
        <end position="681"/>
    </location>
</feature>
<dbReference type="Pfam" id="PF10390">
    <property type="entry name" value="ELL"/>
    <property type="match status" value="1"/>
</dbReference>
<evidence type="ECO:0000259" key="2">
    <source>
        <dbReference type="Pfam" id="PF10390"/>
    </source>
</evidence>
<evidence type="ECO:0000313" key="4">
    <source>
        <dbReference type="Proteomes" id="UP001274830"/>
    </source>
</evidence>
<dbReference type="Gene3D" id="1.10.10.2670">
    <property type="entry name" value="E3 ubiquitin-protein ligase"/>
    <property type="match status" value="1"/>
</dbReference>
<dbReference type="EMBL" id="JAUTXT010000021">
    <property type="protein sequence ID" value="KAK3674083.1"/>
    <property type="molecule type" value="Genomic_DNA"/>
</dbReference>
<gene>
    <name evidence="3" type="ORF">LTR78_005930</name>
</gene>
<name>A0AAE0WLU3_9PEZI</name>
<sequence>MAVSMVPRNGITLKSYGEHANKGQAILLKLDDGAVQDIRKAAEVKNGFQFLTGTTPKFRIGGRTIDLTLSSEAFRNELYNTPLADSLAELEYAGLITHRAALKVRQASPKVGETGTDEALAALQRNMASFEQEKQANQIDIHNVVLPEPKNRFAAAKKQHRRMLSSEQGLGASSQVSTPMHNAGPTSAYTSEADVRTKAMRIPLIHLLAMRPLASEAIVDKTHMPSSELDSILPKVARKVDGTWQLMDRAYKDLEVWKFGYTSQEDQKLAIGNAIRAYDRLRIGKEDKIWQGLLAKEERGKGIILSRLNPVNRGLTPLHGQDLADDNMSVSAAVTPPLGASTPRPGGAKSDPMKRIMAAKDPKKRAIEEAKEKKRKEKEKEVGKDATGSDREGAKRVKAQPKKKADPKIKSAETVHSSDEESGEEGEVKEGANMSRVDSKIGPEKANQKSNPRASASPEESDAAGARRAGTPSTKKLDPAKSIAALANKTAKAAAGKSTPRTTTGLSAPSSQHKSARSPSKTDSRPNVPSPLGAARPRVASDVSDRHALGVQRLRPGAATPQGLGITNGGIRKRHGTITSTDSAASSASDKKATEMQRPKPSTNGSHKATPNGIRTPQPTNGVKRKVADTASTEQSTKHRRTVPSTPLPTSSRPAESQAHPPTTSQTSPKDTTGESSDSATSIVLDSITYSQGVAMAEKFRDHYYPAYATMYDALAAKEAGGEVVEKGERETLWAMHKRLEQMKREIAKAAAREDGL</sequence>
<feature type="compositionally biased region" description="Low complexity" evidence="1">
    <location>
        <begin position="579"/>
        <end position="588"/>
    </location>
</feature>
<feature type="compositionally biased region" description="Polar residues" evidence="1">
    <location>
        <begin position="499"/>
        <end position="527"/>
    </location>
</feature>
<feature type="region of interest" description="Disordered" evidence="1">
    <location>
        <begin position="167"/>
        <end position="192"/>
    </location>
</feature>
<dbReference type="GO" id="GO:0008023">
    <property type="term" value="C:transcription elongation factor complex"/>
    <property type="evidence" value="ECO:0007669"/>
    <property type="project" value="InterPro"/>
</dbReference>
<dbReference type="InterPro" id="IPR042065">
    <property type="entry name" value="E3_ELL-like"/>
</dbReference>
<accession>A0AAE0WLU3</accession>
<evidence type="ECO:0000313" key="3">
    <source>
        <dbReference type="EMBL" id="KAK3674083.1"/>
    </source>
</evidence>
<dbReference type="GO" id="GO:0006368">
    <property type="term" value="P:transcription elongation by RNA polymerase II"/>
    <property type="evidence" value="ECO:0007669"/>
    <property type="project" value="InterPro"/>
</dbReference>
<proteinExistence type="predicted"/>
<dbReference type="SUPFAM" id="SSF46785">
    <property type="entry name" value="Winged helix' DNA-binding domain"/>
    <property type="match status" value="1"/>
</dbReference>
<feature type="compositionally biased region" description="Low complexity" evidence="1">
    <location>
        <begin position="484"/>
        <end position="497"/>
    </location>
</feature>
<evidence type="ECO:0000256" key="1">
    <source>
        <dbReference type="SAM" id="MobiDB-lite"/>
    </source>
</evidence>
<dbReference type="InterPro" id="IPR036390">
    <property type="entry name" value="WH_DNA-bd_sf"/>
</dbReference>
<feature type="compositionally biased region" description="Basic and acidic residues" evidence="1">
    <location>
        <begin position="437"/>
        <end position="447"/>
    </location>
</feature>